<dbReference type="CDD" id="cd06267">
    <property type="entry name" value="PBP1_LacI_sugar_binding-like"/>
    <property type="match status" value="1"/>
</dbReference>
<dbReference type="Gene3D" id="3.40.50.2300">
    <property type="match status" value="2"/>
</dbReference>
<dbReference type="SUPFAM" id="SSF53822">
    <property type="entry name" value="Periplasmic binding protein-like I"/>
    <property type="match status" value="1"/>
</dbReference>
<evidence type="ECO:0000259" key="4">
    <source>
        <dbReference type="PROSITE" id="PS50932"/>
    </source>
</evidence>
<comment type="caution">
    <text evidence="5">The sequence shown here is derived from an EMBL/GenBank/DDBJ whole genome shotgun (WGS) entry which is preliminary data.</text>
</comment>
<evidence type="ECO:0000313" key="5">
    <source>
        <dbReference type="EMBL" id="GGJ36118.1"/>
    </source>
</evidence>
<keyword evidence="2" id="KW-0238">DNA-binding</keyword>
<organism evidence="5 6">
    <name type="scientific">Deinococcus roseus</name>
    <dbReference type="NCBI Taxonomy" id="392414"/>
    <lineage>
        <taxon>Bacteria</taxon>
        <taxon>Thermotogati</taxon>
        <taxon>Deinococcota</taxon>
        <taxon>Deinococci</taxon>
        <taxon>Deinococcales</taxon>
        <taxon>Deinococcaceae</taxon>
        <taxon>Deinococcus</taxon>
    </lineage>
</organism>
<dbReference type="Pfam" id="PF00356">
    <property type="entry name" value="LacI"/>
    <property type="match status" value="1"/>
</dbReference>
<dbReference type="EMBL" id="BMOD01000007">
    <property type="protein sequence ID" value="GGJ36118.1"/>
    <property type="molecule type" value="Genomic_DNA"/>
</dbReference>
<evidence type="ECO:0000256" key="3">
    <source>
        <dbReference type="ARBA" id="ARBA00023163"/>
    </source>
</evidence>
<dbReference type="PANTHER" id="PTHR30146">
    <property type="entry name" value="LACI-RELATED TRANSCRIPTIONAL REPRESSOR"/>
    <property type="match status" value="1"/>
</dbReference>
<dbReference type="InterPro" id="IPR010982">
    <property type="entry name" value="Lambda_DNA-bd_dom_sf"/>
</dbReference>
<feature type="domain" description="HTH lacI-type" evidence="4">
    <location>
        <begin position="2"/>
        <end position="56"/>
    </location>
</feature>
<keyword evidence="3" id="KW-0804">Transcription</keyword>
<proteinExistence type="predicted"/>
<dbReference type="RefSeq" id="WP_189002809.1">
    <property type="nucleotide sequence ID" value="NZ_BMOD01000007.1"/>
</dbReference>
<sequence>MTNIKAVAKRAGVSPSTAKRAINEPEKLSPALLHRVLQAIKELDYEPDLTARALRQGHTLNVGFLVPDLVEPFSAQLAQEVSVRLQHTPHILLLANSSHQPDLERHNLKRFSGQRISALIIRPSYGSGNLDYLLKMKDKGTYIIEVDHHLPDSPFDHVMLDHEQAIRLGLDHLTALGHTRIACLSTPSREGLLAGRTLMFEREMAARGIPVPPLYREINRHSTEDAYRFTRHLLGLPDPPTALFVLGGLELLGVHQGIQDAGLSVPGDISLLAFDEDAWTSRMKPGIDGIEQPVGMIGETLVRQVLKNTPAPVEPLQLKLPGRLIQRGSCAPPRGR</sequence>
<name>A0ABQ2D136_9DEIO</name>
<dbReference type="PANTHER" id="PTHR30146:SF138">
    <property type="entry name" value="TRANSCRIPTIONAL REGULATORY PROTEIN"/>
    <property type="match status" value="1"/>
</dbReference>
<dbReference type="InterPro" id="IPR046335">
    <property type="entry name" value="LacI/GalR-like_sensor"/>
</dbReference>
<dbReference type="SUPFAM" id="SSF47413">
    <property type="entry name" value="lambda repressor-like DNA-binding domains"/>
    <property type="match status" value="1"/>
</dbReference>
<dbReference type="Gene3D" id="1.10.260.40">
    <property type="entry name" value="lambda repressor-like DNA-binding domains"/>
    <property type="match status" value="1"/>
</dbReference>
<dbReference type="Pfam" id="PF13377">
    <property type="entry name" value="Peripla_BP_3"/>
    <property type="match status" value="1"/>
</dbReference>
<dbReference type="InterPro" id="IPR000843">
    <property type="entry name" value="HTH_LacI"/>
</dbReference>
<accession>A0ABQ2D136</accession>
<protein>
    <submittedName>
        <fullName evidence="5">LacI family transcriptional regulator</fullName>
    </submittedName>
</protein>
<dbReference type="CDD" id="cd01392">
    <property type="entry name" value="HTH_LacI"/>
    <property type="match status" value="1"/>
</dbReference>
<dbReference type="Proteomes" id="UP000632222">
    <property type="component" value="Unassembled WGS sequence"/>
</dbReference>
<keyword evidence="6" id="KW-1185">Reference proteome</keyword>
<dbReference type="PROSITE" id="PS50932">
    <property type="entry name" value="HTH_LACI_2"/>
    <property type="match status" value="1"/>
</dbReference>
<gene>
    <name evidence="5" type="ORF">GCM10008938_22770</name>
</gene>
<evidence type="ECO:0000313" key="6">
    <source>
        <dbReference type="Proteomes" id="UP000632222"/>
    </source>
</evidence>
<keyword evidence="1" id="KW-0805">Transcription regulation</keyword>
<reference evidence="6" key="1">
    <citation type="journal article" date="2019" name="Int. J. Syst. Evol. Microbiol.">
        <title>The Global Catalogue of Microorganisms (GCM) 10K type strain sequencing project: providing services to taxonomists for standard genome sequencing and annotation.</title>
        <authorList>
            <consortium name="The Broad Institute Genomics Platform"/>
            <consortium name="The Broad Institute Genome Sequencing Center for Infectious Disease"/>
            <person name="Wu L."/>
            <person name="Ma J."/>
        </authorList>
    </citation>
    <scope>NUCLEOTIDE SEQUENCE [LARGE SCALE GENOMIC DNA]</scope>
    <source>
        <strain evidence="6">JCM 14370</strain>
    </source>
</reference>
<evidence type="ECO:0000256" key="2">
    <source>
        <dbReference type="ARBA" id="ARBA00023125"/>
    </source>
</evidence>
<evidence type="ECO:0000256" key="1">
    <source>
        <dbReference type="ARBA" id="ARBA00023015"/>
    </source>
</evidence>
<dbReference type="InterPro" id="IPR028082">
    <property type="entry name" value="Peripla_BP_I"/>
</dbReference>
<dbReference type="SMART" id="SM00354">
    <property type="entry name" value="HTH_LACI"/>
    <property type="match status" value="1"/>
</dbReference>